<dbReference type="InterPro" id="IPR032394">
    <property type="entry name" value="Anoct_dimer"/>
</dbReference>
<keyword evidence="11" id="KW-1185">Reference proteome</keyword>
<gene>
    <name evidence="10" type="ORF">DEBURN_LOCUS3896</name>
</gene>
<keyword evidence="4 7" id="KW-1133">Transmembrane helix</keyword>
<keyword evidence="3 7" id="KW-0812">Transmembrane</keyword>
<evidence type="ECO:0000256" key="3">
    <source>
        <dbReference type="ARBA" id="ARBA00022692"/>
    </source>
</evidence>
<feature type="transmembrane region" description="Helical" evidence="7">
    <location>
        <begin position="659"/>
        <end position="684"/>
    </location>
</feature>
<evidence type="ECO:0000313" key="11">
    <source>
        <dbReference type="Proteomes" id="UP000789706"/>
    </source>
</evidence>
<dbReference type="GO" id="GO:0005886">
    <property type="term" value="C:plasma membrane"/>
    <property type="evidence" value="ECO:0007669"/>
    <property type="project" value="UniProtKB-SubCell"/>
</dbReference>
<evidence type="ECO:0000256" key="6">
    <source>
        <dbReference type="ARBA" id="ARBA00023180"/>
    </source>
</evidence>
<reference evidence="10" key="1">
    <citation type="submission" date="2021-06" db="EMBL/GenBank/DDBJ databases">
        <authorList>
            <person name="Kallberg Y."/>
            <person name="Tangrot J."/>
            <person name="Rosling A."/>
        </authorList>
    </citation>
    <scope>NUCLEOTIDE SEQUENCE</scope>
    <source>
        <strain evidence="10">AZ414A</strain>
    </source>
</reference>
<feature type="domain" description="Anoctamin dimerisation" evidence="9">
    <location>
        <begin position="104"/>
        <end position="296"/>
    </location>
</feature>
<feature type="transmembrane region" description="Helical" evidence="7">
    <location>
        <begin position="620"/>
        <end position="639"/>
    </location>
</feature>
<evidence type="ECO:0000259" key="8">
    <source>
        <dbReference type="Pfam" id="PF04547"/>
    </source>
</evidence>
<feature type="domain" description="Anoctamin transmembrane" evidence="8">
    <location>
        <begin position="355"/>
        <end position="432"/>
    </location>
</feature>
<sequence length="722" mass="84185">MTDDDKNLDIISSCDAYQIDLDIDVLKKKIIVRKLDKRGKRKIHFINPEDARLFDNIKSWVKNHRNETFEGGVNQFFEEAIKQFSNERIGDALVKVIFDYPFPDFIIKYKNDKNKENHRKRRNFERLLLNTGLIVEREINLNGFIYMKIISPFERLCEQAQQMKIKFPLNKKDIQDFDFPTKSTIFSTIINFLSYKGKFNRHSASFIQEKLSEFEGISPTMSTSQIKLNFFNTAKRNLMVHRMIMTANHISQSAMINNKSTFVKLRINSLAIDLLIKNKIFIKFYPIHDGPSKVYEEVNSIHDESSKVYEEVNSIHDESSKDDAFKIKRELETNLRAELNEIWVKSWGLQPIEKILEYFGEKLALYFVWIEFYNSWLTVASIGGIIVVIYGIICALSQNSLSHGINGISVIVDNALTLPYAFFMSIWGVIIVIPKVFIDIGIYTTLVTAFVNLITMIIVKLLSKNLALKLTEMENHRTDTEYEDAADKATGCENDNCLIELTIQLAIILIGKQLFDQFVEIFMPNNFSKENLKIQLKNIIDKYKHHKKNTNVPQWVLDDYLADFPELQKNENGKIAFPLASFFSWINNLIEIKTDSFKYIKTTKRPVAYQAQDMGMWENILHALSIIGVLTNAIMIAFYSNWALAQFLKYTGDDDNMLLVVRLVFVLVFEHLVFIFKLIFVYFIPNQPASLRKAIEREKYLVKIKLHDFKPELDEYDDNNKW</sequence>
<evidence type="ECO:0000256" key="1">
    <source>
        <dbReference type="ARBA" id="ARBA00004651"/>
    </source>
</evidence>
<organism evidence="10 11">
    <name type="scientific">Diversispora eburnea</name>
    <dbReference type="NCBI Taxonomy" id="1213867"/>
    <lineage>
        <taxon>Eukaryota</taxon>
        <taxon>Fungi</taxon>
        <taxon>Fungi incertae sedis</taxon>
        <taxon>Mucoromycota</taxon>
        <taxon>Glomeromycotina</taxon>
        <taxon>Glomeromycetes</taxon>
        <taxon>Diversisporales</taxon>
        <taxon>Diversisporaceae</taxon>
        <taxon>Diversispora</taxon>
    </lineage>
</organism>
<dbReference type="AlphaFoldDB" id="A0A9N8WG86"/>
<evidence type="ECO:0000256" key="2">
    <source>
        <dbReference type="ARBA" id="ARBA00022475"/>
    </source>
</evidence>
<proteinExistence type="predicted"/>
<feature type="domain" description="Anoctamin transmembrane" evidence="8">
    <location>
        <begin position="490"/>
        <end position="698"/>
    </location>
</feature>
<evidence type="ECO:0000256" key="7">
    <source>
        <dbReference type="SAM" id="Phobius"/>
    </source>
</evidence>
<evidence type="ECO:0000313" key="10">
    <source>
        <dbReference type="EMBL" id="CAG8485548.1"/>
    </source>
</evidence>
<keyword evidence="6" id="KW-0325">Glycoprotein</keyword>
<feature type="transmembrane region" description="Helical" evidence="7">
    <location>
        <begin position="408"/>
        <end position="434"/>
    </location>
</feature>
<protein>
    <submittedName>
        <fullName evidence="10">412_t:CDS:1</fullName>
    </submittedName>
</protein>
<dbReference type="PANTHER" id="PTHR12308">
    <property type="entry name" value="ANOCTAMIN"/>
    <property type="match status" value="1"/>
</dbReference>
<name>A0A9N8WG86_9GLOM</name>
<dbReference type="OrthoDB" id="296386at2759"/>
<dbReference type="Pfam" id="PF16178">
    <property type="entry name" value="Anoct_dimer"/>
    <property type="match status" value="1"/>
</dbReference>
<accession>A0A9N8WG86</accession>
<comment type="subcellular location">
    <subcellularLocation>
        <location evidence="1">Cell membrane</location>
        <topology evidence="1">Multi-pass membrane protein</topology>
    </subcellularLocation>
</comment>
<evidence type="ECO:0000256" key="5">
    <source>
        <dbReference type="ARBA" id="ARBA00023136"/>
    </source>
</evidence>
<dbReference type="PANTHER" id="PTHR12308:SF73">
    <property type="entry name" value="ANOCTAMIN"/>
    <property type="match status" value="1"/>
</dbReference>
<keyword evidence="5 7" id="KW-0472">Membrane</keyword>
<dbReference type="Pfam" id="PF04547">
    <property type="entry name" value="Anoctamin"/>
    <property type="match status" value="2"/>
</dbReference>
<evidence type="ECO:0000256" key="4">
    <source>
        <dbReference type="ARBA" id="ARBA00022989"/>
    </source>
</evidence>
<dbReference type="GO" id="GO:0005254">
    <property type="term" value="F:chloride channel activity"/>
    <property type="evidence" value="ECO:0007669"/>
    <property type="project" value="TreeGrafter"/>
</dbReference>
<comment type="caution">
    <text evidence="10">The sequence shown here is derived from an EMBL/GenBank/DDBJ whole genome shotgun (WGS) entry which is preliminary data.</text>
</comment>
<dbReference type="InterPro" id="IPR007632">
    <property type="entry name" value="Anoctamin"/>
</dbReference>
<feature type="transmembrane region" description="Helical" evidence="7">
    <location>
        <begin position="440"/>
        <end position="463"/>
    </location>
</feature>
<dbReference type="EMBL" id="CAJVPK010000264">
    <property type="protein sequence ID" value="CAG8485548.1"/>
    <property type="molecule type" value="Genomic_DNA"/>
</dbReference>
<dbReference type="InterPro" id="IPR049452">
    <property type="entry name" value="Anoctamin_TM"/>
</dbReference>
<dbReference type="Proteomes" id="UP000789706">
    <property type="component" value="Unassembled WGS sequence"/>
</dbReference>
<keyword evidence="2" id="KW-1003">Cell membrane</keyword>
<feature type="transmembrane region" description="Helical" evidence="7">
    <location>
        <begin position="376"/>
        <end position="396"/>
    </location>
</feature>
<evidence type="ECO:0000259" key="9">
    <source>
        <dbReference type="Pfam" id="PF16178"/>
    </source>
</evidence>
<dbReference type="GO" id="GO:0046983">
    <property type="term" value="F:protein dimerization activity"/>
    <property type="evidence" value="ECO:0007669"/>
    <property type="project" value="InterPro"/>
</dbReference>